<evidence type="ECO:0000313" key="10">
    <source>
        <dbReference type="EMBL" id="CAB5073358.1"/>
    </source>
</evidence>
<dbReference type="EMBL" id="CAFBPO010000008">
    <property type="protein sequence ID" value="CAB5021473.1"/>
    <property type="molecule type" value="Genomic_DNA"/>
</dbReference>
<evidence type="ECO:0000259" key="4">
    <source>
        <dbReference type="Pfam" id="PF00561"/>
    </source>
</evidence>
<dbReference type="SUPFAM" id="SSF53474">
    <property type="entry name" value="alpha/beta-Hydrolases"/>
    <property type="match status" value="1"/>
</dbReference>
<protein>
    <submittedName>
        <fullName evidence="7">Unannotated protein</fullName>
    </submittedName>
</protein>
<dbReference type="EMBL" id="CAEZZH010000009">
    <property type="protein sequence ID" value="CAB4757608.1"/>
    <property type="molecule type" value="Genomic_DNA"/>
</dbReference>
<dbReference type="PANTHER" id="PTHR43248:SF29">
    <property type="entry name" value="TRIPEPTIDYL AMINOPEPTIDASE"/>
    <property type="match status" value="1"/>
</dbReference>
<keyword evidence="3" id="KW-0378">Hydrolase</keyword>
<keyword evidence="2" id="KW-0732">Signal</keyword>
<dbReference type="GO" id="GO:0016787">
    <property type="term" value="F:hydrolase activity"/>
    <property type="evidence" value="ECO:0007669"/>
    <property type="project" value="UniProtKB-KW"/>
</dbReference>
<dbReference type="PROSITE" id="PS51257">
    <property type="entry name" value="PROKAR_LIPOPROTEIN"/>
    <property type="match status" value="1"/>
</dbReference>
<comment type="similarity">
    <text evidence="1">Belongs to the peptidase S33 family.</text>
</comment>
<dbReference type="Pfam" id="PF00561">
    <property type="entry name" value="Abhydrolase_1"/>
    <property type="match status" value="1"/>
</dbReference>
<dbReference type="InterPro" id="IPR029058">
    <property type="entry name" value="AB_hydrolase_fold"/>
</dbReference>
<organism evidence="7">
    <name type="scientific">freshwater metagenome</name>
    <dbReference type="NCBI Taxonomy" id="449393"/>
    <lineage>
        <taxon>unclassified sequences</taxon>
        <taxon>metagenomes</taxon>
        <taxon>ecological metagenomes</taxon>
    </lineage>
</organism>
<evidence type="ECO:0000313" key="8">
    <source>
        <dbReference type="EMBL" id="CAB4988784.1"/>
    </source>
</evidence>
<dbReference type="EMBL" id="CAEZUM010000030">
    <property type="protein sequence ID" value="CAB4599593.1"/>
    <property type="molecule type" value="Genomic_DNA"/>
</dbReference>
<dbReference type="EMBL" id="CAFBOO010000008">
    <property type="protein sequence ID" value="CAB4988784.1"/>
    <property type="molecule type" value="Genomic_DNA"/>
</dbReference>
<feature type="domain" description="AB hydrolase-1" evidence="4">
    <location>
        <begin position="90"/>
        <end position="274"/>
    </location>
</feature>
<feature type="domain" description="Peptidase S33 tripeptidyl aminopeptidase-like C-terminal" evidence="5">
    <location>
        <begin position="399"/>
        <end position="505"/>
    </location>
</feature>
<evidence type="ECO:0000313" key="6">
    <source>
        <dbReference type="EMBL" id="CAB4599593.1"/>
    </source>
</evidence>
<evidence type="ECO:0000256" key="2">
    <source>
        <dbReference type="ARBA" id="ARBA00022729"/>
    </source>
</evidence>
<evidence type="ECO:0000259" key="5">
    <source>
        <dbReference type="Pfam" id="PF08386"/>
    </source>
</evidence>
<dbReference type="InterPro" id="IPR000073">
    <property type="entry name" value="AB_hydrolase_1"/>
</dbReference>
<dbReference type="EMBL" id="CAFBQY010000008">
    <property type="protein sequence ID" value="CAB5073358.1"/>
    <property type="molecule type" value="Genomic_DNA"/>
</dbReference>
<evidence type="ECO:0000313" key="9">
    <source>
        <dbReference type="EMBL" id="CAB5021473.1"/>
    </source>
</evidence>
<reference evidence="7" key="1">
    <citation type="submission" date="2020-05" db="EMBL/GenBank/DDBJ databases">
        <authorList>
            <person name="Chiriac C."/>
            <person name="Salcher M."/>
            <person name="Ghai R."/>
            <person name="Kavagutti S V."/>
        </authorList>
    </citation>
    <scope>NUCLEOTIDE SEQUENCE</scope>
</reference>
<gene>
    <name evidence="6" type="ORF">UFOPK1824_00603</name>
    <name evidence="7" type="ORF">UFOPK2850_00883</name>
    <name evidence="8" type="ORF">UFOPK3982_01005</name>
    <name evidence="9" type="ORF">UFOPK4120_00882</name>
    <name evidence="10" type="ORF">UFOPK4404_00852</name>
</gene>
<dbReference type="PANTHER" id="PTHR43248">
    <property type="entry name" value="2-SUCCINYL-6-HYDROXY-2,4-CYCLOHEXADIENE-1-CARBOXYLATE SYNTHASE"/>
    <property type="match status" value="1"/>
</dbReference>
<sequence>MKKRTLFFTALTLAFALIATGCSSKAGIEKPLSDLAAYENQNLDWSTCYENFECTDLRVPIDYADLTVGTFKLAVLRYKAQDQAKRIGSLIVNPGGPGGSGVDYAYNAEYVFDPDILDRYDIVGFDPRGVNRSAPIECLTDEETDANYASDAKPDTQEELDKALADSQDFIEKCQDKNEFLNHYSTAESARDMDILRAALGDKKLNFFGKSYGTYLGTLYAQFFPDKVGRMVLDGALDPNISVLEQNISQAVGFDEALDAFLADCAKQDDCPLPVNQQEATAAIIALLTTAATNPLPRKTKVENDDRVATESLIVLGTASALYDDVDGWPKLRTAFLEGQRGFGDTFLDLADQYSGRSSDGTYMSNELDSGAIIDCLDWPDTRSVEKTKADAQSFTDRAPVFGPYLAYTNIACKFLTPPEKDDLTRTTNKITSIKTTPILVIGTTRDPATPYDWAVGLHKIFTTSKLISLDADGHTGQGRGSACVDDAVDAYLLQGKTPKKNLTCTL</sequence>
<evidence type="ECO:0000256" key="3">
    <source>
        <dbReference type="ARBA" id="ARBA00022801"/>
    </source>
</evidence>
<dbReference type="AlphaFoldDB" id="A0A6J6UEY4"/>
<accession>A0A6J6UEY4</accession>
<dbReference type="Pfam" id="PF08386">
    <property type="entry name" value="Abhydrolase_4"/>
    <property type="match status" value="1"/>
</dbReference>
<name>A0A6J6UEY4_9ZZZZ</name>
<evidence type="ECO:0000313" key="7">
    <source>
        <dbReference type="EMBL" id="CAB4757608.1"/>
    </source>
</evidence>
<evidence type="ECO:0000256" key="1">
    <source>
        <dbReference type="ARBA" id="ARBA00010088"/>
    </source>
</evidence>
<dbReference type="InterPro" id="IPR051601">
    <property type="entry name" value="Serine_prot/Carboxylest_S33"/>
</dbReference>
<dbReference type="InterPro" id="IPR013595">
    <property type="entry name" value="Pept_S33_TAP-like_C"/>
</dbReference>
<dbReference type="Gene3D" id="3.40.50.1820">
    <property type="entry name" value="alpha/beta hydrolase"/>
    <property type="match status" value="1"/>
</dbReference>
<proteinExistence type="inferred from homology"/>